<name>A0A396BXU7_BACFG</name>
<evidence type="ECO:0000259" key="2">
    <source>
        <dbReference type="Pfam" id="PF03050"/>
    </source>
</evidence>
<dbReference type="NCBIfam" id="NF033517">
    <property type="entry name" value="transpos_IS66"/>
    <property type="match status" value="1"/>
</dbReference>
<dbReference type="Proteomes" id="UP000266644">
    <property type="component" value="Unassembled WGS sequence"/>
</dbReference>
<dbReference type="AlphaFoldDB" id="A0A396BXU7"/>
<feature type="coiled-coil region" evidence="1">
    <location>
        <begin position="3"/>
        <end position="37"/>
    </location>
</feature>
<sequence>MFESSLSEQLQEIEAAKEAAEKEIKESTVERKKERQTCKMLEGLPVVEVVIEPEGVDLTLYKRIGEERTRTLEFEPGKLYVKEIVRPKYGLKANTTLPEAGKSGVMIAPLPLLPIYKGLPGASLLAEMLLQKYEYHAPFYRQIQSFRHLGVRLSESSLNGWFKPACELLAPLYEVLKEETLKADYIQVDETTLPVIDNQAHRAKKEYLWVVRSVIDGVTFFHYQDGSRSTQVVEKLLTTFQGYLQSDRYQVYNVFSDKEGVCLAGCMAHIGRHFEQALDEHKSLAEYALAQIQSLYNIERMADNDEFAPEQRAELRQRLATPIMDALERWMEATYPKVLPKSRMGQAIDRLCVSIMVKNEELSARW</sequence>
<evidence type="ECO:0000256" key="1">
    <source>
        <dbReference type="SAM" id="Coils"/>
    </source>
</evidence>
<protein>
    <submittedName>
        <fullName evidence="3">IS66 family transposase</fullName>
    </submittedName>
</protein>
<dbReference type="PANTHER" id="PTHR33678:SF1">
    <property type="entry name" value="BLL1576 PROTEIN"/>
    <property type="match status" value="1"/>
</dbReference>
<evidence type="ECO:0000313" key="4">
    <source>
        <dbReference type="Proteomes" id="UP000266644"/>
    </source>
</evidence>
<gene>
    <name evidence="3" type="ORF">DW228_08795</name>
</gene>
<dbReference type="EMBL" id="QRJE01000012">
    <property type="protein sequence ID" value="RHH12185.1"/>
    <property type="molecule type" value="Genomic_DNA"/>
</dbReference>
<evidence type="ECO:0000313" key="3">
    <source>
        <dbReference type="EMBL" id="RHH12185.1"/>
    </source>
</evidence>
<proteinExistence type="predicted"/>
<accession>A0A396BXU7</accession>
<feature type="domain" description="Transposase IS66 central" evidence="2">
    <location>
        <begin position="117"/>
        <end position="351"/>
    </location>
</feature>
<dbReference type="InterPro" id="IPR004291">
    <property type="entry name" value="Transposase_IS66_central"/>
</dbReference>
<dbReference type="PANTHER" id="PTHR33678">
    <property type="entry name" value="BLL1576 PROTEIN"/>
    <property type="match status" value="1"/>
</dbReference>
<dbReference type="InterPro" id="IPR052344">
    <property type="entry name" value="Transposase-related"/>
</dbReference>
<dbReference type="Pfam" id="PF03050">
    <property type="entry name" value="DDE_Tnp_IS66"/>
    <property type="match status" value="1"/>
</dbReference>
<organism evidence="3 4">
    <name type="scientific">Bacteroides fragilis</name>
    <dbReference type="NCBI Taxonomy" id="817"/>
    <lineage>
        <taxon>Bacteria</taxon>
        <taxon>Pseudomonadati</taxon>
        <taxon>Bacteroidota</taxon>
        <taxon>Bacteroidia</taxon>
        <taxon>Bacteroidales</taxon>
        <taxon>Bacteroidaceae</taxon>
        <taxon>Bacteroides</taxon>
    </lineage>
</organism>
<reference evidence="3 4" key="1">
    <citation type="submission" date="2018-08" db="EMBL/GenBank/DDBJ databases">
        <title>A genome reference for cultivated species of the human gut microbiota.</title>
        <authorList>
            <person name="Zou Y."/>
            <person name="Xue W."/>
            <person name="Luo G."/>
        </authorList>
    </citation>
    <scope>NUCLEOTIDE SEQUENCE [LARGE SCALE GENOMIC DNA]</scope>
    <source>
        <strain evidence="3 4">AM18-6</strain>
    </source>
</reference>
<comment type="caution">
    <text evidence="3">The sequence shown here is derived from an EMBL/GenBank/DDBJ whole genome shotgun (WGS) entry which is preliminary data.</text>
</comment>
<keyword evidence="1" id="KW-0175">Coiled coil</keyword>